<dbReference type="GO" id="GO:0005634">
    <property type="term" value="C:nucleus"/>
    <property type="evidence" value="ECO:0007669"/>
    <property type="project" value="TreeGrafter"/>
</dbReference>
<dbReference type="OrthoDB" id="616263at2759"/>
<dbReference type="PANTHER" id="PTHR46060">
    <property type="entry name" value="MARINER MOS1 TRANSPOSASE-LIKE PROTEIN"/>
    <property type="match status" value="1"/>
</dbReference>
<keyword evidence="3" id="KW-1185">Reference proteome</keyword>
<reference evidence="2 3" key="1">
    <citation type="journal article" date="2019" name="Commun. Biol.">
        <title>The bagworm genome reveals a unique fibroin gene that provides high tensile strength.</title>
        <authorList>
            <person name="Kono N."/>
            <person name="Nakamura H."/>
            <person name="Ohtoshi R."/>
            <person name="Tomita M."/>
            <person name="Numata K."/>
            <person name="Arakawa K."/>
        </authorList>
    </citation>
    <scope>NUCLEOTIDE SEQUENCE [LARGE SCALE GENOMIC DNA]</scope>
</reference>
<evidence type="ECO:0000313" key="2">
    <source>
        <dbReference type="EMBL" id="GBP12525.1"/>
    </source>
</evidence>
<dbReference type="GO" id="GO:0031297">
    <property type="term" value="P:replication fork processing"/>
    <property type="evidence" value="ECO:0007669"/>
    <property type="project" value="TreeGrafter"/>
</dbReference>
<dbReference type="GO" id="GO:0044547">
    <property type="term" value="F:DNA topoisomerase binding"/>
    <property type="evidence" value="ECO:0007669"/>
    <property type="project" value="TreeGrafter"/>
</dbReference>
<dbReference type="PANTHER" id="PTHR46060:SF2">
    <property type="entry name" value="HISTONE-LYSINE N-METHYLTRANSFERASE SETMAR"/>
    <property type="match status" value="1"/>
</dbReference>
<gene>
    <name evidence="2" type="primary">SETMAR</name>
    <name evidence="2" type="ORF">EVAR_10200_1</name>
</gene>
<evidence type="ECO:0000313" key="3">
    <source>
        <dbReference type="Proteomes" id="UP000299102"/>
    </source>
</evidence>
<dbReference type="GO" id="GO:0000729">
    <property type="term" value="P:DNA double-strand break processing"/>
    <property type="evidence" value="ECO:0007669"/>
    <property type="project" value="TreeGrafter"/>
</dbReference>
<feature type="domain" description="Mos1 transposase HTH" evidence="1">
    <location>
        <begin position="6"/>
        <end position="51"/>
    </location>
</feature>
<name>A0A4C1TEK3_EUMVA</name>
<dbReference type="GO" id="GO:0000014">
    <property type="term" value="F:single-stranded DNA endodeoxyribonuclease activity"/>
    <property type="evidence" value="ECO:0007669"/>
    <property type="project" value="TreeGrafter"/>
</dbReference>
<dbReference type="Proteomes" id="UP000299102">
    <property type="component" value="Unassembled WGS sequence"/>
</dbReference>
<dbReference type="GO" id="GO:0000793">
    <property type="term" value="C:condensed chromosome"/>
    <property type="evidence" value="ECO:0007669"/>
    <property type="project" value="TreeGrafter"/>
</dbReference>
<comment type="caution">
    <text evidence="2">The sequence shown here is derived from an EMBL/GenBank/DDBJ whole genome shotgun (WGS) entry which is preliminary data.</text>
</comment>
<dbReference type="InterPro" id="IPR052709">
    <property type="entry name" value="Transposase-MT_Hybrid"/>
</dbReference>
<sequence length="153" mass="17973">MGEFNVEIRYILKFHLKKGKNATQAVRRIMTFIELMSLRVAQNWFKRFQSGYFDVKDESRSSRPVTDKVDAILKIVDQGRHINFYDIAEELRMDHKTVLTHLNKAGYTKKLDTWAPYKLTGRNLINSVLVCDFLLKCNETEPFLKRLITGDEK</sequence>
<dbReference type="GO" id="GO:0006303">
    <property type="term" value="P:double-strand break repair via nonhomologous end joining"/>
    <property type="evidence" value="ECO:0007669"/>
    <property type="project" value="TreeGrafter"/>
</dbReference>
<dbReference type="Gene3D" id="1.10.10.1450">
    <property type="match status" value="1"/>
</dbReference>
<keyword evidence="2" id="KW-0489">Methyltransferase</keyword>
<dbReference type="Pfam" id="PF17906">
    <property type="entry name" value="HTH_48"/>
    <property type="match status" value="1"/>
</dbReference>
<organism evidence="2 3">
    <name type="scientific">Eumeta variegata</name>
    <name type="common">Bagworm moth</name>
    <name type="synonym">Eumeta japonica</name>
    <dbReference type="NCBI Taxonomy" id="151549"/>
    <lineage>
        <taxon>Eukaryota</taxon>
        <taxon>Metazoa</taxon>
        <taxon>Ecdysozoa</taxon>
        <taxon>Arthropoda</taxon>
        <taxon>Hexapoda</taxon>
        <taxon>Insecta</taxon>
        <taxon>Pterygota</taxon>
        <taxon>Neoptera</taxon>
        <taxon>Endopterygota</taxon>
        <taxon>Lepidoptera</taxon>
        <taxon>Glossata</taxon>
        <taxon>Ditrysia</taxon>
        <taxon>Tineoidea</taxon>
        <taxon>Psychidae</taxon>
        <taxon>Oiketicinae</taxon>
        <taxon>Eumeta</taxon>
    </lineage>
</organism>
<dbReference type="InterPro" id="IPR041426">
    <property type="entry name" value="Mos1_HTH"/>
</dbReference>
<accession>A0A4C1TEK3</accession>
<dbReference type="GO" id="GO:0015074">
    <property type="term" value="P:DNA integration"/>
    <property type="evidence" value="ECO:0007669"/>
    <property type="project" value="TreeGrafter"/>
</dbReference>
<dbReference type="STRING" id="151549.A0A4C1TEK3"/>
<dbReference type="GO" id="GO:0044774">
    <property type="term" value="P:mitotic DNA integrity checkpoint signaling"/>
    <property type="evidence" value="ECO:0007669"/>
    <property type="project" value="TreeGrafter"/>
</dbReference>
<dbReference type="EMBL" id="BGZK01000052">
    <property type="protein sequence ID" value="GBP12525.1"/>
    <property type="molecule type" value="Genomic_DNA"/>
</dbReference>
<dbReference type="GO" id="GO:0042800">
    <property type="term" value="F:histone H3K4 methyltransferase activity"/>
    <property type="evidence" value="ECO:0007669"/>
    <property type="project" value="TreeGrafter"/>
</dbReference>
<dbReference type="GO" id="GO:0035861">
    <property type="term" value="C:site of double-strand break"/>
    <property type="evidence" value="ECO:0007669"/>
    <property type="project" value="TreeGrafter"/>
</dbReference>
<dbReference type="GO" id="GO:0003697">
    <property type="term" value="F:single-stranded DNA binding"/>
    <property type="evidence" value="ECO:0007669"/>
    <property type="project" value="TreeGrafter"/>
</dbReference>
<dbReference type="AlphaFoldDB" id="A0A4C1TEK3"/>
<protein>
    <submittedName>
        <fullName evidence="2">Histone-lysine N-methyltransferase SETMAR</fullName>
    </submittedName>
</protein>
<evidence type="ECO:0000259" key="1">
    <source>
        <dbReference type="Pfam" id="PF17906"/>
    </source>
</evidence>
<dbReference type="GO" id="GO:0032259">
    <property type="term" value="P:methylation"/>
    <property type="evidence" value="ECO:0007669"/>
    <property type="project" value="UniProtKB-KW"/>
</dbReference>
<proteinExistence type="predicted"/>
<dbReference type="GO" id="GO:0046975">
    <property type="term" value="F:histone H3K36 methyltransferase activity"/>
    <property type="evidence" value="ECO:0007669"/>
    <property type="project" value="TreeGrafter"/>
</dbReference>
<keyword evidence="2" id="KW-0808">Transferase</keyword>
<dbReference type="GO" id="GO:0003690">
    <property type="term" value="F:double-stranded DNA binding"/>
    <property type="evidence" value="ECO:0007669"/>
    <property type="project" value="TreeGrafter"/>
</dbReference>